<feature type="compositionally biased region" description="Basic and acidic residues" evidence="1">
    <location>
        <begin position="25"/>
        <end position="34"/>
    </location>
</feature>
<proteinExistence type="predicted"/>
<accession>A0A8K0JI28</accession>
<dbReference type="EMBL" id="SRPY01000033">
    <property type="protein sequence ID" value="KAG5929930.1"/>
    <property type="molecule type" value="Genomic_DNA"/>
</dbReference>
<sequence>MLAQFKACLAVRISVTATRPRRRTERPSSDDNTKHGITRAWARCTSKRPLSSSLSPPPPPPPPPSSSVACGSRCAPRSPAYVSNGMTLTVFAETASDDPVRV</sequence>
<keyword evidence="3" id="KW-1185">Reference proteome</keyword>
<reference evidence="2" key="1">
    <citation type="journal article" date="2020" name="bioRxiv">
        <title>Whole genome comparisons of ergot fungi reveals the divergence and evolution of species within the genus Claviceps are the result of varying mechanisms driving genome evolution and host range expansion.</title>
        <authorList>
            <person name="Wyka S.A."/>
            <person name="Mondo S.J."/>
            <person name="Liu M."/>
            <person name="Dettman J."/>
            <person name="Nalam V."/>
            <person name="Broders K.D."/>
        </authorList>
    </citation>
    <scope>NUCLEOTIDE SEQUENCE</scope>
    <source>
        <strain evidence="2">CCC 489</strain>
    </source>
</reference>
<feature type="region of interest" description="Disordered" evidence="1">
    <location>
        <begin position="16"/>
        <end position="75"/>
    </location>
</feature>
<protein>
    <submittedName>
        <fullName evidence="2">Uncharacterized protein</fullName>
    </submittedName>
</protein>
<feature type="compositionally biased region" description="Pro residues" evidence="1">
    <location>
        <begin position="55"/>
        <end position="65"/>
    </location>
</feature>
<dbReference type="Proteomes" id="UP000811619">
    <property type="component" value="Unassembled WGS sequence"/>
</dbReference>
<gene>
    <name evidence="2" type="ORF">E4U42_003862</name>
</gene>
<dbReference type="AlphaFoldDB" id="A0A8K0JI28"/>
<evidence type="ECO:0000313" key="3">
    <source>
        <dbReference type="Proteomes" id="UP000811619"/>
    </source>
</evidence>
<comment type="caution">
    <text evidence="2">The sequence shown here is derived from an EMBL/GenBank/DDBJ whole genome shotgun (WGS) entry which is preliminary data.</text>
</comment>
<evidence type="ECO:0000313" key="2">
    <source>
        <dbReference type="EMBL" id="KAG5929930.1"/>
    </source>
</evidence>
<evidence type="ECO:0000256" key="1">
    <source>
        <dbReference type="SAM" id="MobiDB-lite"/>
    </source>
</evidence>
<name>A0A8K0JI28_9HYPO</name>
<organism evidence="2 3">
    <name type="scientific">Claviceps africana</name>
    <dbReference type="NCBI Taxonomy" id="83212"/>
    <lineage>
        <taxon>Eukaryota</taxon>
        <taxon>Fungi</taxon>
        <taxon>Dikarya</taxon>
        <taxon>Ascomycota</taxon>
        <taxon>Pezizomycotina</taxon>
        <taxon>Sordariomycetes</taxon>
        <taxon>Hypocreomycetidae</taxon>
        <taxon>Hypocreales</taxon>
        <taxon>Clavicipitaceae</taxon>
        <taxon>Claviceps</taxon>
    </lineage>
</organism>